<reference evidence="2" key="1">
    <citation type="submission" date="2017-02" db="EMBL/GenBank/DDBJ databases">
        <authorList>
            <person name="Varghese N."/>
            <person name="Submissions S."/>
        </authorList>
    </citation>
    <scope>NUCLEOTIDE SEQUENCE [LARGE SCALE GENOMIC DNA]</scope>
    <source>
        <strain evidence="2">DSM 3072</strain>
    </source>
</reference>
<dbReference type="InterPro" id="IPR036736">
    <property type="entry name" value="ACP-like_sf"/>
</dbReference>
<accession>A0A1T4VAB2</accession>
<dbReference type="AlphaFoldDB" id="A0A1T4VAB2"/>
<protein>
    <recommendedName>
        <fullName evidence="3">Phosphopantetheine attachment site</fullName>
    </recommendedName>
</protein>
<evidence type="ECO:0008006" key="3">
    <source>
        <dbReference type="Google" id="ProtNLM"/>
    </source>
</evidence>
<gene>
    <name evidence="1" type="ORF">SAMN02745213_01169</name>
</gene>
<name>A0A1T4VAB2_9GAMM</name>
<dbReference type="Gene3D" id="1.10.1200.10">
    <property type="entry name" value="ACP-like"/>
    <property type="match status" value="1"/>
</dbReference>
<dbReference type="SUPFAM" id="SSF47336">
    <property type="entry name" value="ACP-like"/>
    <property type="match status" value="1"/>
</dbReference>
<sequence>MKDIKEILFSILEDIHPEIDFRTESRNFVSSGILVSFDILQIIDDIEKSFNIKISGLDFIPENFSSIQSIENLVNSKIKE</sequence>
<proteinExistence type="predicted"/>
<evidence type="ECO:0000313" key="2">
    <source>
        <dbReference type="Proteomes" id="UP000242432"/>
    </source>
</evidence>
<organism evidence="1 2">
    <name type="scientific">Succinivibrio dextrinosolvens DSM 3072</name>
    <dbReference type="NCBI Taxonomy" id="1123324"/>
    <lineage>
        <taxon>Bacteria</taxon>
        <taxon>Pseudomonadati</taxon>
        <taxon>Pseudomonadota</taxon>
        <taxon>Gammaproteobacteria</taxon>
        <taxon>Aeromonadales</taxon>
        <taxon>Succinivibrionaceae</taxon>
        <taxon>Succinivibrio</taxon>
    </lineage>
</organism>
<dbReference type="Proteomes" id="UP000242432">
    <property type="component" value="Unassembled WGS sequence"/>
</dbReference>
<dbReference type="EMBL" id="FUXX01000016">
    <property type="protein sequence ID" value="SKA61904.1"/>
    <property type="molecule type" value="Genomic_DNA"/>
</dbReference>
<evidence type="ECO:0000313" key="1">
    <source>
        <dbReference type="EMBL" id="SKA61904.1"/>
    </source>
</evidence>
<dbReference type="RefSeq" id="WP_200805024.1">
    <property type="nucleotide sequence ID" value="NZ_FUXX01000016.1"/>
</dbReference>
<keyword evidence="2" id="KW-1185">Reference proteome</keyword>